<organism evidence="2 3">
    <name type="scientific">Desmophyllum pertusum</name>
    <dbReference type="NCBI Taxonomy" id="174260"/>
    <lineage>
        <taxon>Eukaryota</taxon>
        <taxon>Metazoa</taxon>
        <taxon>Cnidaria</taxon>
        <taxon>Anthozoa</taxon>
        <taxon>Hexacorallia</taxon>
        <taxon>Scleractinia</taxon>
        <taxon>Caryophylliina</taxon>
        <taxon>Caryophylliidae</taxon>
        <taxon>Desmophyllum</taxon>
    </lineage>
</organism>
<gene>
    <name evidence="2" type="ORF">OS493_012719</name>
</gene>
<accession>A0A9W9ZE78</accession>
<protein>
    <recommendedName>
        <fullName evidence="1">Rab3GAP regulatory subunit C-terminal domain-containing protein</fullName>
    </recommendedName>
</protein>
<name>A0A9W9ZE78_9CNID</name>
<dbReference type="InterPro" id="IPR029257">
    <property type="entry name" value="RAB3GAP2_C"/>
</dbReference>
<keyword evidence="3" id="KW-1185">Reference proteome</keyword>
<feature type="domain" description="Rab3GAP regulatory subunit C-terminal" evidence="1">
    <location>
        <begin position="2"/>
        <end position="115"/>
    </location>
</feature>
<dbReference type="Proteomes" id="UP001163046">
    <property type="component" value="Unassembled WGS sequence"/>
</dbReference>
<dbReference type="EMBL" id="MU826355">
    <property type="protein sequence ID" value="KAJ7379957.1"/>
    <property type="molecule type" value="Genomic_DNA"/>
</dbReference>
<reference evidence="2" key="1">
    <citation type="submission" date="2023-01" db="EMBL/GenBank/DDBJ databases">
        <title>Genome assembly of the deep-sea coral Lophelia pertusa.</title>
        <authorList>
            <person name="Herrera S."/>
            <person name="Cordes E."/>
        </authorList>
    </citation>
    <scope>NUCLEOTIDE SEQUENCE</scope>
    <source>
        <strain evidence="2">USNM1676648</strain>
        <tissue evidence="2">Polyp</tissue>
    </source>
</reference>
<evidence type="ECO:0000313" key="3">
    <source>
        <dbReference type="Proteomes" id="UP001163046"/>
    </source>
</evidence>
<evidence type="ECO:0000259" key="1">
    <source>
        <dbReference type="Pfam" id="PF14656"/>
    </source>
</evidence>
<dbReference type="Pfam" id="PF14656">
    <property type="entry name" value="RAB3GAP2_C"/>
    <property type="match status" value="1"/>
</dbReference>
<evidence type="ECO:0000313" key="2">
    <source>
        <dbReference type="EMBL" id="KAJ7379957.1"/>
    </source>
</evidence>
<comment type="caution">
    <text evidence="2">The sequence shown here is derived from an EMBL/GenBank/DDBJ whole genome shotgun (WGS) entry which is preliminary data.</text>
</comment>
<sequence length="116" mass="12771">MNLIVSGWLLDPELCYDRVDSMLHLHSLVSTISTFPGGLPNESPLSQSCDNAISPWWENIRHTLAQSTATSRALSFASVCRAVAMEISTASKKVENAEEADREELAAGTGYQCQWR</sequence>
<dbReference type="AlphaFoldDB" id="A0A9W9ZE78"/>
<proteinExistence type="predicted"/>